<feature type="transmembrane region" description="Helical" evidence="6">
    <location>
        <begin position="327"/>
        <end position="345"/>
    </location>
</feature>
<keyword evidence="5 6" id="KW-0472">Membrane</keyword>
<feature type="domain" description="Major facilitator superfamily (MFS) profile" evidence="7">
    <location>
        <begin position="9"/>
        <end position="421"/>
    </location>
</feature>
<evidence type="ECO:0000256" key="2">
    <source>
        <dbReference type="ARBA" id="ARBA00022448"/>
    </source>
</evidence>
<evidence type="ECO:0000256" key="3">
    <source>
        <dbReference type="ARBA" id="ARBA00022692"/>
    </source>
</evidence>
<dbReference type="GO" id="GO:0012505">
    <property type="term" value="C:endomembrane system"/>
    <property type="evidence" value="ECO:0007669"/>
    <property type="project" value="UniProtKB-SubCell"/>
</dbReference>
<keyword evidence="3 6" id="KW-0812">Transmembrane</keyword>
<evidence type="ECO:0000313" key="8">
    <source>
        <dbReference type="EMBL" id="SEL96548.1"/>
    </source>
</evidence>
<keyword evidence="4 6" id="KW-1133">Transmembrane helix</keyword>
<sequence>MTREEKSWILYDVANSAFILTISTAIMPIFFKNVAARGVENAVSTANWGLANSLASLLLALLAPLMGTLADYQGWKKRFFLGFLFLGVIFTLLLTLPGEGDQLLCLFLYVTAYIGFAGANVFYDAFLVDVTSDAKMDWISANGFAWGYLGSTVPFILGMVLISRPSLAGLDSPLQATRAAFALTALWWLVFSLPMIRNVHQRHFLPPSTQPLRGSFRRLATTFREIRRYRLAFLFLLAYFFYIDGVDTIIRMATAYGVDIGMSTSELLTIILVIQILAFPFALLYGKLAGLLGTKPMLYAGLGVYLIIVLIAFYLPELPTKSTKTFFYWILAVLIASSQGGLQALSRSCFGRLIPKDKSAEFFGFYNIFGKFAAILGPLLMALASRMTGQSRYGILSLVVLFLLGGLILFRVPLSAGTMEE</sequence>
<feature type="transmembrane region" description="Helical" evidence="6">
    <location>
        <begin position="103"/>
        <end position="123"/>
    </location>
</feature>
<dbReference type="PANTHER" id="PTHR23519">
    <property type="entry name" value="AUTOPHAGY-RELATED PROTEIN 22"/>
    <property type="match status" value="1"/>
</dbReference>
<evidence type="ECO:0000256" key="6">
    <source>
        <dbReference type="SAM" id="Phobius"/>
    </source>
</evidence>
<feature type="transmembrane region" description="Helical" evidence="6">
    <location>
        <begin position="51"/>
        <end position="72"/>
    </location>
</feature>
<reference evidence="8 9" key="1">
    <citation type="submission" date="2016-10" db="EMBL/GenBank/DDBJ databases">
        <authorList>
            <person name="de Groot N.N."/>
        </authorList>
    </citation>
    <scope>NUCLEOTIDE SEQUENCE [LARGE SCALE GENOMIC DNA]</scope>
    <source>
        <strain evidence="8 9">DSM 8423</strain>
    </source>
</reference>
<feature type="transmembrane region" description="Helical" evidence="6">
    <location>
        <begin position="297"/>
        <end position="315"/>
    </location>
</feature>
<dbReference type="Pfam" id="PF11700">
    <property type="entry name" value="ATG22"/>
    <property type="match status" value="1"/>
</dbReference>
<dbReference type="InterPro" id="IPR024671">
    <property type="entry name" value="Atg22-like"/>
</dbReference>
<feature type="transmembrane region" description="Helical" evidence="6">
    <location>
        <begin position="9"/>
        <end position="31"/>
    </location>
</feature>
<keyword evidence="9" id="KW-1185">Reference proteome</keyword>
<dbReference type="AlphaFoldDB" id="A0A1H7UIR9"/>
<dbReference type="SUPFAM" id="SSF103473">
    <property type="entry name" value="MFS general substrate transporter"/>
    <property type="match status" value="1"/>
</dbReference>
<feature type="transmembrane region" description="Helical" evidence="6">
    <location>
        <begin position="267"/>
        <end position="285"/>
    </location>
</feature>
<comment type="subcellular location">
    <subcellularLocation>
        <location evidence="1">Endomembrane system</location>
        <topology evidence="1">Multi-pass membrane protein</topology>
    </subcellularLocation>
</comment>
<evidence type="ECO:0000313" key="9">
    <source>
        <dbReference type="Proteomes" id="UP000198744"/>
    </source>
</evidence>
<dbReference type="InterPro" id="IPR036259">
    <property type="entry name" value="MFS_trans_sf"/>
</dbReference>
<dbReference type="Gene3D" id="1.20.1250.20">
    <property type="entry name" value="MFS general substrate transporter like domains"/>
    <property type="match status" value="2"/>
</dbReference>
<accession>A0A1H7UIR9</accession>
<keyword evidence="2" id="KW-0813">Transport</keyword>
<evidence type="ECO:0000256" key="5">
    <source>
        <dbReference type="ARBA" id="ARBA00023136"/>
    </source>
</evidence>
<proteinExistence type="predicted"/>
<dbReference type="PROSITE" id="PS50850">
    <property type="entry name" value="MFS"/>
    <property type="match status" value="1"/>
</dbReference>
<protein>
    <submittedName>
        <fullName evidence="8">MFS transporter, UMF1 family</fullName>
    </submittedName>
</protein>
<feature type="transmembrane region" description="Helical" evidence="6">
    <location>
        <begin position="231"/>
        <end position="255"/>
    </location>
</feature>
<feature type="transmembrane region" description="Helical" evidence="6">
    <location>
        <begin position="79"/>
        <end position="97"/>
    </location>
</feature>
<gene>
    <name evidence="8" type="ORF">SAMN04489760_101201</name>
</gene>
<evidence type="ECO:0000256" key="1">
    <source>
        <dbReference type="ARBA" id="ARBA00004127"/>
    </source>
</evidence>
<feature type="transmembrane region" description="Helical" evidence="6">
    <location>
        <begin position="393"/>
        <end position="414"/>
    </location>
</feature>
<evidence type="ECO:0000259" key="7">
    <source>
        <dbReference type="PROSITE" id="PS50850"/>
    </source>
</evidence>
<dbReference type="GO" id="GO:0022857">
    <property type="term" value="F:transmembrane transporter activity"/>
    <property type="evidence" value="ECO:0007669"/>
    <property type="project" value="InterPro"/>
</dbReference>
<dbReference type="InterPro" id="IPR020846">
    <property type="entry name" value="MFS_dom"/>
</dbReference>
<name>A0A1H7UIR9_9BACT</name>
<evidence type="ECO:0000256" key="4">
    <source>
        <dbReference type="ARBA" id="ARBA00022989"/>
    </source>
</evidence>
<organism evidence="8 9">
    <name type="scientific">Syntrophus gentianae</name>
    <dbReference type="NCBI Taxonomy" id="43775"/>
    <lineage>
        <taxon>Bacteria</taxon>
        <taxon>Pseudomonadati</taxon>
        <taxon>Thermodesulfobacteriota</taxon>
        <taxon>Syntrophia</taxon>
        <taxon>Syntrophales</taxon>
        <taxon>Syntrophaceae</taxon>
        <taxon>Syntrophus</taxon>
    </lineage>
</organism>
<feature type="transmembrane region" description="Helical" evidence="6">
    <location>
        <begin position="365"/>
        <end position="387"/>
    </location>
</feature>
<dbReference type="STRING" id="43775.SAMN04489760_101201"/>
<feature type="transmembrane region" description="Helical" evidence="6">
    <location>
        <begin position="175"/>
        <end position="196"/>
    </location>
</feature>
<dbReference type="EMBL" id="FOBS01000001">
    <property type="protein sequence ID" value="SEL96548.1"/>
    <property type="molecule type" value="Genomic_DNA"/>
</dbReference>
<dbReference type="Proteomes" id="UP000198744">
    <property type="component" value="Unassembled WGS sequence"/>
</dbReference>
<dbReference type="InterPro" id="IPR050495">
    <property type="entry name" value="ATG22/LtaA_families"/>
</dbReference>
<feature type="transmembrane region" description="Helical" evidence="6">
    <location>
        <begin position="144"/>
        <end position="163"/>
    </location>
</feature>
<dbReference type="PANTHER" id="PTHR23519:SF1">
    <property type="entry name" value="AUTOPHAGY-RELATED PROTEIN 22"/>
    <property type="match status" value="1"/>
</dbReference>